<evidence type="ECO:0000256" key="7">
    <source>
        <dbReference type="ARBA" id="ARBA00023139"/>
    </source>
</evidence>
<dbReference type="InterPro" id="IPR010131">
    <property type="entry name" value="MdtP/NodT-like"/>
</dbReference>
<name>D4DU77_NEIEG</name>
<comment type="caution">
    <text evidence="11">The sequence shown here is derived from an EMBL/GenBank/DDBJ whole genome shotgun (WGS) entry which is preliminary data.</text>
</comment>
<evidence type="ECO:0000256" key="3">
    <source>
        <dbReference type="ARBA" id="ARBA00022452"/>
    </source>
</evidence>
<keyword evidence="7 9" id="KW-0564">Palmitate</keyword>
<comment type="similarity">
    <text evidence="2 9">Belongs to the outer membrane factor (OMF) (TC 1.B.17) family.</text>
</comment>
<sequence>MGKIRSDWGRKQPKTCFWVSVVGGKEILQRSLPFALKFSPDTFFVIIIPIPVYIYFKMFKRFPLFFLCAALFSGCATHPKHTPAAVETAETLGLPASSQPPIAPQWWRALNDAKLDGLIDTALARSPDLAAAQARLRQAQAGADLADSQRGVKIGLGLSGALLHRDGVNEREKPELISDLEKRLLGDHGTNITYESLQLQGQWSPDVFGKYKHQLEAALGQQRAVEYEIAQTRLLLAQGVATYYRQWQLLLETRQRVAQRAQLNREREQVVRELIHAGQVAPSRLYAVQQGNSRFQAALSDLDGNIAQIRHALAALTGQPAQALDNFAPNPAANTPAPPVSQLTADLLGKRPDLAAQREALTARRHLVASAKTEFYPNITIKALAGLSNVEIGNLPHSSSFLAGLLPSVSLPIFTSGALRANLSRKEAEFDEQAARYNKNVYTALREAADALTQYEIAAAAVRDQTEMTALARKNAAAAQSRYRAGLDNKLDWLAAQDETLQNEAQLAQAQAKLFTAWLALNTAFGGGFAADK</sequence>
<dbReference type="PANTHER" id="PTHR30203">
    <property type="entry name" value="OUTER MEMBRANE CATION EFFLUX PROTEIN"/>
    <property type="match status" value="1"/>
</dbReference>
<dbReference type="GO" id="GO:0005886">
    <property type="term" value="C:plasma membrane"/>
    <property type="evidence" value="ECO:0007669"/>
    <property type="project" value="UniProtKB-SubCell"/>
</dbReference>
<dbReference type="SUPFAM" id="SSF56954">
    <property type="entry name" value="Outer membrane efflux proteins (OEP)"/>
    <property type="match status" value="1"/>
</dbReference>
<keyword evidence="8 9" id="KW-0449">Lipoprotein</keyword>
<evidence type="ECO:0000256" key="1">
    <source>
        <dbReference type="ARBA" id="ARBA00004370"/>
    </source>
</evidence>
<gene>
    <name evidence="11" type="ORF">NEIELOOT_02634</name>
</gene>
<evidence type="ECO:0000256" key="5">
    <source>
        <dbReference type="ARBA" id="ARBA00022729"/>
    </source>
</evidence>
<dbReference type="Gene3D" id="2.20.200.10">
    <property type="entry name" value="Outer membrane efflux proteins (OEP)"/>
    <property type="match status" value="1"/>
</dbReference>
<dbReference type="NCBIfam" id="TIGR01845">
    <property type="entry name" value="outer_NodT"/>
    <property type="match status" value="1"/>
</dbReference>
<dbReference type="Pfam" id="PF02321">
    <property type="entry name" value="OEP"/>
    <property type="match status" value="2"/>
</dbReference>
<keyword evidence="4 9" id="KW-0812">Transmembrane</keyword>
<comment type="subcellular location">
    <subcellularLocation>
        <location evidence="9">Cell membrane</location>
        <topology evidence="9">Lipid-anchor</topology>
    </subcellularLocation>
    <subcellularLocation>
        <location evidence="1">Membrane</location>
    </subcellularLocation>
</comment>
<reference evidence="11 12" key="1">
    <citation type="submission" date="2010-02" db="EMBL/GenBank/DDBJ databases">
        <authorList>
            <person name="Weinstock G."/>
            <person name="Sodergren E."/>
            <person name="Clifton S."/>
            <person name="Fulton L."/>
            <person name="Fulton B."/>
            <person name="Courtney L."/>
            <person name="Fronick C."/>
            <person name="Harrison M."/>
            <person name="Strong C."/>
            <person name="Farmer C."/>
            <person name="Delahaunty K."/>
            <person name="Markovic C."/>
            <person name="Hall O."/>
            <person name="Minx P."/>
            <person name="Tomlinson C."/>
            <person name="Mitreva M."/>
            <person name="Nelson J."/>
            <person name="Hou S."/>
            <person name="Wollam A."/>
            <person name="Pepin K.H."/>
            <person name="Johnson M."/>
            <person name="Bhonagiri V."/>
            <person name="Zhang X."/>
            <person name="Suruliraj S."/>
            <person name="Warren W."/>
            <person name="Chinwalla A."/>
            <person name="Mardis E.R."/>
            <person name="Wilson R.K."/>
        </authorList>
    </citation>
    <scope>NUCLEOTIDE SEQUENCE [LARGE SCALE GENOMIC DNA]</scope>
    <source>
        <strain evidence="11 12">ATCC 29315</strain>
    </source>
</reference>
<evidence type="ECO:0000313" key="11">
    <source>
        <dbReference type="EMBL" id="EFE48660.1"/>
    </source>
</evidence>
<evidence type="ECO:0000313" key="12">
    <source>
        <dbReference type="Proteomes" id="UP000005536"/>
    </source>
</evidence>
<evidence type="ECO:0000256" key="6">
    <source>
        <dbReference type="ARBA" id="ARBA00023136"/>
    </source>
</evidence>
<dbReference type="EMBL" id="ADBF01000253">
    <property type="protein sequence ID" value="EFE48660.1"/>
    <property type="molecule type" value="Genomic_DNA"/>
</dbReference>
<evidence type="ECO:0000256" key="2">
    <source>
        <dbReference type="ARBA" id="ARBA00007613"/>
    </source>
</evidence>
<dbReference type="Proteomes" id="UP000005536">
    <property type="component" value="Unassembled WGS sequence"/>
</dbReference>
<feature type="transmembrane region" description="Helical" evidence="10">
    <location>
        <begin position="38"/>
        <end position="56"/>
    </location>
</feature>
<dbReference type="PANTHER" id="PTHR30203:SF20">
    <property type="entry name" value="MULTIDRUG RESISTANCE OUTER MEMBRANE PROTEIN MDTP-RELATED"/>
    <property type="match status" value="1"/>
</dbReference>
<dbReference type="InterPro" id="IPR003423">
    <property type="entry name" value="OMP_efflux"/>
</dbReference>
<organism evidence="11 12">
    <name type="scientific">Neisseria elongata subsp. glycolytica ATCC 29315</name>
    <dbReference type="NCBI Taxonomy" id="546263"/>
    <lineage>
        <taxon>Bacteria</taxon>
        <taxon>Pseudomonadati</taxon>
        <taxon>Pseudomonadota</taxon>
        <taxon>Betaproteobacteria</taxon>
        <taxon>Neisseriales</taxon>
        <taxon>Neisseriaceae</taxon>
        <taxon>Neisseria</taxon>
    </lineage>
</organism>
<keyword evidence="6 9" id="KW-0472">Membrane</keyword>
<evidence type="ECO:0000256" key="8">
    <source>
        <dbReference type="ARBA" id="ARBA00023288"/>
    </source>
</evidence>
<keyword evidence="3 9" id="KW-1134">Transmembrane beta strand</keyword>
<evidence type="ECO:0000256" key="10">
    <source>
        <dbReference type="SAM" id="Phobius"/>
    </source>
</evidence>
<keyword evidence="5" id="KW-0732">Signal</keyword>
<dbReference type="Gene3D" id="1.20.1600.10">
    <property type="entry name" value="Outer membrane efflux proteins (OEP)"/>
    <property type="match status" value="1"/>
</dbReference>
<proteinExistence type="inferred from homology"/>
<dbReference type="GO" id="GO:0015562">
    <property type="term" value="F:efflux transmembrane transporter activity"/>
    <property type="evidence" value="ECO:0007669"/>
    <property type="project" value="InterPro"/>
</dbReference>
<evidence type="ECO:0000256" key="9">
    <source>
        <dbReference type="RuleBase" id="RU362097"/>
    </source>
</evidence>
<evidence type="ECO:0000256" key="4">
    <source>
        <dbReference type="ARBA" id="ARBA00022692"/>
    </source>
</evidence>
<protein>
    <submittedName>
        <fullName evidence="11">Efflux transporter, outer membrane factor lipoprotein, NodT family</fullName>
    </submittedName>
</protein>
<accession>D4DU77</accession>
<dbReference type="AlphaFoldDB" id="D4DU77"/>
<keyword evidence="10" id="KW-1133">Transmembrane helix</keyword>